<keyword evidence="2 4" id="KW-0238">DNA-binding</keyword>
<reference evidence="7" key="1">
    <citation type="journal article" date="2019" name="Int. J. Syst. Evol. Microbiol.">
        <title>The Global Catalogue of Microorganisms (GCM) 10K type strain sequencing project: providing services to taxonomists for standard genome sequencing and annotation.</title>
        <authorList>
            <consortium name="The Broad Institute Genomics Platform"/>
            <consortium name="The Broad Institute Genome Sequencing Center for Infectious Disease"/>
            <person name="Wu L."/>
            <person name="Ma J."/>
        </authorList>
    </citation>
    <scope>NUCLEOTIDE SEQUENCE [LARGE SCALE GENOMIC DNA]</scope>
    <source>
        <strain evidence="7">CGMCC 4.7680</strain>
    </source>
</reference>
<dbReference type="SUPFAM" id="SSF46689">
    <property type="entry name" value="Homeodomain-like"/>
    <property type="match status" value="1"/>
</dbReference>
<dbReference type="PANTHER" id="PTHR30055">
    <property type="entry name" value="HTH-TYPE TRANSCRIPTIONAL REGULATOR RUTR"/>
    <property type="match status" value="1"/>
</dbReference>
<dbReference type="InterPro" id="IPR009057">
    <property type="entry name" value="Homeodomain-like_sf"/>
</dbReference>
<dbReference type="Proteomes" id="UP000649955">
    <property type="component" value="Unassembled WGS sequence"/>
</dbReference>
<dbReference type="Pfam" id="PF00440">
    <property type="entry name" value="TetR_N"/>
    <property type="match status" value="1"/>
</dbReference>
<evidence type="ECO:0000259" key="5">
    <source>
        <dbReference type="PROSITE" id="PS50977"/>
    </source>
</evidence>
<feature type="DNA-binding region" description="H-T-H motif" evidence="4">
    <location>
        <begin position="41"/>
        <end position="60"/>
    </location>
</feature>
<feature type="domain" description="HTH tetR-type" evidence="5">
    <location>
        <begin position="18"/>
        <end position="78"/>
    </location>
</feature>
<evidence type="ECO:0000256" key="2">
    <source>
        <dbReference type="ARBA" id="ARBA00023125"/>
    </source>
</evidence>
<dbReference type="InterPro" id="IPR050109">
    <property type="entry name" value="HTH-type_TetR-like_transc_reg"/>
</dbReference>
<dbReference type="Gene3D" id="1.10.357.10">
    <property type="entry name" value="Tetracycline Repressor, domain 2"/>
    <property type="match status" value="1"/>
</dbReference>
<dbReference type="InterPro" id="IPR001647">
    <property type="entry name" value="HTH_TetR"/>
</dbReference>
<evidence type="ECO:0000256" key="1">
    <source>
        <dbReference type="ARBA" id="ARBA00023015"/>
    </source>
</evidence>
<keyword evidence="7" id="KW-1185">Reference proteome</keyword>
<organism evidence="6 7">
    <name type="scientific">Amycolatopsis bullii</name>
    <dbReference type="NCBI Taxonomy" id="941987"/>
    <lineage>
        <taxon>Bacteria</taxon>
        <taxon>Bacillati</taxon>
        <taxon>Actinomycetota</taxon>
        <taxon>Actinomycetes</taxon>
        <taxon>Pseudonocardiales</taxon>
        <taxon>Pseudonocardiaceae</taxon>
        <taxon>Amycolatopsis</taxon>
    </lineage>
</organism>
<evidence type="ECO:0000313" key="6">
    <source>
        <dbReference type="EMBL" id="GHG48303.1"/>
    </source>
</evidence>
<dbReference type="PANTHER" id="PTHR30055:SF234">
    <property type="entry name" value="HTH-TYPE TRANSCRIPTIONAL REGULATOR BETI"/>
    <property type="match status" value="1"/>
</dbReference>
<evidence type="ECO:0000256" key="4">
    <source>
        <dbReference type="PROSITE-ProRule" id="PRU00335"/>
    </source>
</evidence>
<evidence type="ECO:0000256" key="3">
    <source>
        <dbReference type="ARBA" id="ARBA00023163"/>
    </source>
</evidence>
<sequence>MHQSLGGRHPQQLSPNQAEKRAKIVEAAKTVLAENGLTGCTARAVAAASPLTKSAIHYYFADMDELVDQAMAAHIAAFVHAIRQAVAQHTDVTERFWSAVAEYLKIFNDAPRTIVLWHEYWLHSVRSGRLEAIDAMTRDVTGIFHDLLRAINVEEPGLRARMLTSYLIGAATRQAVTDRPFSVVQEEITLLCPLG</sequence>
<keyword evidence="3" id="KW-0804">Transcription</keyword>
<evidence type="ECO:0000313" key="7">
    <source>
        <dbReference type="Proteomes" id="UP000649955"/>
    </source>
</evidence>
<keyword evidence="1" id="KW-0805">Transcription regulation</keyword>
<protein>
    <submittedName>
        <fullName evidence="6">TetR family transcriptional regulator</fullName>
    </submittedName>
</protein>
<name>A0ABQ3KV21_9PSEU</name>
<dbReference type="EMBL" id="BNAW01000072">
    <property type="protein sequence ID" value="GHG48303.1"/>
    <property type="molecule type" value="Genomic_DNA"/>
</dbReference>
<gene>
    <name evidence="6" type="ORF">GCM10017567_83630</name>
</gene>
<dbReference type="RefSeq" id="WP_191316862.1">
    <property type="nucleotide sequence ID" value="NZ_BNAW01000072.1"/>
</dbReference>
<accession>A0ABQ3KV21</accession>
<dbReference type="PROSITE" id="PS50977">
    <property type="entry name" value="HTH_TETR_2"/>
    <property type="match status" value="1"/>
</dbReference>
<proteinExistence type="predicted"/>
<dbReference type="PRINTS" id="PR00455">
    <property type="entry name" value="HTHTETR"/>
</dbReference>
<comment type="caution">
    <text evidence="6">The sequence shown here is derived from an EMBL/GenBank/DDBJ whole genome shotgun (WGS) entry which is preliminary data.</text>
</comment>